<comment type="caution">
    <text evidence="1">The sequence shown here is derived from an EMBL/GenBank/DDBJ whole genome shotgun (WGS) entry which is preliminary data.</text>
</comment>
<dbReference type="PANTHER" id="PTHR37540">
    <property type="entry name" value="TRANSCRIPTION FACTOR (ACR-2), PUTATIVE-RELATED-RELATED"/>
    <property type="match status" value="1"/>
</dbReference>
<reference evidence="1" key="1">
    <citation type="submission" date="2021-03" db="EMBL/GenBank/DDBJ databases">
        <authorList>
            <person name="Tagirdzhanova G."/>
        </authorList>
    </citation>
    <scope>NUCLEOTIDE SEQUENCE</scope>
</reference>
<dbReference type="EMBL" id="CAJPDQ010000006">
    <property type="protein sequence ID" value="CAF9911223.1"/>
    <property type="molecule type" value="Genomic_DNA"/>
</dbReference>
<evidence type="ECO:0000313" key="2">
    <source>
        <dbReference type="Proteomes" id="UP000664169"/>
    </source>
</evidence>
<evidence type="ECO:0000313" key="1">
    <source>
        <dbReference type="EMBL" id="CAF9911223.1"/>
    </source>
</evidence>
<proteinExistence type="predicted"/>
<organism evidence="1 2">
    <name type="scientific">Gomphillus americanus</name>
    <dbReference type="NCBI Taxonomy" id="1940652"/>
    <lineage>
        <taxon>Eukaryota</taxon>
        <taxon>Fungi</taxon>
        <taxon>Dikarya</taxon>
        <taxon>Ascomycota</taxon>
        <taxon>Pezizomycotina</taxon>
        <taxon>Lecanoromycetes</taxon>
        <taxon>OSLEUM clade</taxon>
        <taxon>Ostropomycetidae</taxon>
        <taxon>Ostropales</taxon>
        <taxon>Graphidaceae</taxon>
        <taxon>Gomphilloideae</taxon>
        <taxon>Gomphillus</taxon>
    </lineage>
</organism>
<name>A0A8H3ET73_9LECA</name>
<dbReference type="OrthoDB" id="2130169at2759"/>
<accession>A0A8H3ET73</accession>
<dbReference type="AlphaFoldDB" id="A0A8H3ET73"/>
<gene>
    <name evidence="1" type="ORF">GOMPHAMPRED_007349</name>
</gene>
<sequence>MSPSEKLTFISISTPATLKDRSIQQHARTAAILHAKKTTRQRACITGDNFRGETSGSMLTKVTKHKIARTVQATNVSSQCLLFTLGASSIDPFESIPVNAARLTKLLYLPSSALAGEPIFNLGQIISYVSLKDVFGAGLCDAALASAFSLTLTLAANQWHFDRESLELENTAVQHLNHRLACSDLSAESTTIGVVILLLGIEYRLKRHTRIECHLKGIQGLLDLYHRKGVVLSDALRRAVFWQDMFCALVAGTSRILDFEFYPSKSMDSEWNQGQEIIPAGFVACQDILAEDILGLTAKVHALYVIRAKMFTSCPTSRVIDQADTFQASLESQAQKLLANTSDPVEISCILAIFLCIYGFWDGVWNASLLPRVISHRLLEELQRSAINFDWSSYSDLFTWMISIGLVFSVDEPIRQGFLRIQYNRQFEPIREILHSNEQQSILNNFIWSDVFYNKKNGSFWQHIKSSSI</sequence>
<keyword evidence="2" id="KW-1185">Reference proteome</keyword>
<dbReference type="PANTHER" id="PTHR37540:SF5">
    <property type="entry name" value="TRANSCRIPTION FACTOR DOMAIN-CONTAINING PROTEIN"/>
    <property type="match status" value="1"/>
</dbReference>
<evidence type="ECO:0008006" key="3">
    <source>
        <dbReference type="Google" id="ProtNLM"/>
    </source>
</evidence>
<protein>
    <recommendedName>
        <fullName evidence="3">Transcription factor domain-containing protein</fullName>
    </recommendedName>
</protein>
<dbReference type="Proteomes" id="UP000664169">
    <property type="component" value="Unassembled WGS sequence"/>
</dbReference>